<reference evidence="2" key="2">
    <citation type="submission" date="2020-05" db="UniProtKB">
        <authorList>
            <consortium name="EnsemblMetazoa"/>
        </authorList>
    </citation>
    <scope>IDENTIFICATION</scope>
    <source>
        <strain evidence="2">CM1001059</strain>
    </source>
</reference>
<accession>A0A182TY70</accession>
<evidence type="ECO:0000313" key="2">
    <source>
        <dbReference type="EnsemblMetazoa" id="AMEC010454-PA"/>
    </source>
</evidence>
<keyword evidence="3" id="KW-1185">Reference proteome</keyword>
<name>A0A182TY70_9DIPT</name>
<feature type="region of interest" description="Disordered" evidence="1">
    <location>
        <begin position="1"/>
        <end position="44"/>
    </location>
</feature>
<dbReference type="GO" id="GO:0008017">
    <property type="term" value="F:microtubule binding"/>
    <property type="evidence" value="ECO:0007669"/>
    <property type="project" value="TreeGrafter"/>
</dbReference>
<dbReference type="PANTHER" id="PTHR20929:SF11">
    <property type="entry name" value="DYNEIN AXONEMAL INTERMEDIATE CHAIN 7"/>
    <property type="match status" value="1"/>
</dbReference>
<dbReference type="VEuPathDB" id="VectorBase:AMEC010454"/>
<organism evidence="2 3">
    <name type="scientific">Anopheles melas</name>
    <dbReference type="NCBI Taxonomy" id="34690"/>
    <lineage>
        <taxon>Eukaryota</taxon>
        <taxon>Metazoa</taxon>
        <taxon>Ecdysozoa</taxon>
        <taxon>Arthropoda</taxon>
        <taxon>Hexapoda</taxon>
        <taxon>Insecta</taxon>
        <taxon>Pterygota</taxon>
        <taxon>Neoptera</taxon>
        <taxon>Endopterygota</taxon>
        <taxon>Diptera</taxon>
        <taxon>Nematocera</taxon>
        <taxon>Culicoidea</taxon>
        <taxon>Culicidae</taxon>
        <taxon>Anophelinae</taxon>
        <taxon>Anopheles</taxon>
    </lineage>
</organism>
<sequence>MSKKERARLEAEQAEHHRMELEKERQRKVEEEKMRKVREKEEAERKQVQEIVANKLRKVQLEESYTYLASIREEVRKVLADAKKEREVSRHKKREDSASSSSKLNRRCILQWEQYMRCNGLPNAFDPADLRKYLHIWCENIRDTNEAERNWLLQTNEQSILTQNVNVANLSMESLKLQQPQIGNTYAAKAVEVLGILEEIDEALHDSDVRPSMVEDLNEVRKGEA</sequence>
<reference evidence="3" key="1">
    <citation type="submission" date="2014-01" db="EMBL/GenBank/DDBJ databases">
        <title>The Genome Sequence of Anopheles melas CM1001059_A (V2).</title>
        <authorList>
            <consortium name="The Broad Institute Genomics Platform"/>
            <person name="Neafsey D.E."/>
            <person name="Besansky N."/>
            <person name="Howell P."/>
            <person name="Walton C."/>
            <person name="Young S.K."/>
            <person name="Zeng Q."/>
            <person name="Gargeya S."/>
            <person name="Fitzgerald M."/>
            <person name="Haas B."/>
            <person name="Abouelleil A."/>
            <person name="Allen A.W."/>
            <person name="Alvarado L."/>
            <person name="Arachchi H.M."/>
            <person name="Berlin A.M."/>
            <person name="Chapman S.B."/>
            <person name="Gainer-Dewar J."/>
            <person name="Goldberg J."/>
            <person name="Griggs A."/>
            <person name="Gujja S."/>
            <person name="Hansen M."/>
            <person name="Howarth C."/>
            <person name="Imamovic A."/>
            <person name="Ireland A."/>
            <person name="Larimer J."/>
            <person name="McCowan C."/>
            <person name="Murphy C."/>
            <person name="Pearson M."/>
            <person name="Poon T.W."/>
            <person name="Priest M."/>
            <person name="Roberts A."/>
            <person name="Saif S."/>
            <person name="Shea T."/>
            <person name="Sisk P."/>
            <person name="Sykes S."/>
            <person name="Wortman J."/>
            <person name="Nusbaum C."/>
            <person name="Birren B."/>
        </authorList>
    </citation>
    <scope>NUCLEOTIDE SEQUENCE [LARGE SCALE GENOMIC DNA]</scope>
    <source>
        <strain evidence="3">CM1001059</strain>
    </source>
</reference>
<dbReference type="GO" id="GO:0048487">
    <property type="term" value="F:beta-tubulin binding"/>
    <property type="evidence" value="ECO:0007669"/>
    <property type="project" value="TreeGrafter"/>
</dbReference>
<dbReference type="Proteomes" id="UP000075902">
    <property type="component" value="Unassembled WGS sequence"/>
</dbReference>
<evidence type="ECO:0000313" key="3">
    <source>
        <dbReference type="Proteomes" id="UP000075902"/>
    </source>
</evidence>
<proteinExistence type="predicted"/>
<dbReference type="PANTHER" id="PTHR20929">
    <property type="entry name" value="LUNG ADENOMA SUSCEPTIBILITY 1-RELATED"/>
    <property type="match status" value="1"/>
</dbReference>
<dbReference type="InterPro" id="IPR023247">
    <property type="entry name" value="IC97/Dnai7-like"/>
</dbReference>
<protein>
    <recommendedName>
        <fullName evidence="4">IC97/Casc1 N-terminal domain-containing protein</fullName>
    </recommendedName>
</protein>
<evidence type="ECO:0008006" key="4">
    <source>
        <dbReference type="Google" id="ProtNLM"/>
    </source>
</evidence>
<dbReference type="EnsemblMetazoa" id="AMEC010454-RA">
    <property type="protein sequence ID" value="AMEC010454-PA"/>
    <property type="gene ID" value="AMEC010454"/>
</dbReference>
<dbReference type="AlphaFoldDB" id="A0A182TY70"/>
<evidence type="ECO:0000256" key="1">
    <source>
        <dbReference type="SAM" id="MobiDB-lite"/>
    </source>
</evidence>
<feature type="compositionally biased region" description="Basic and acidic residues" evidence="1">
    <location>
        <begin position="7"/>
        <end position="44"/>
    </location>
</feature>